<protein>
    <submittedName>
        <fullName evidence="1">Uncharacterized protein</fullName>
    </submittedName>
</protein>
<evidence type="ECO:0000313" key="2">
    <source>
        <dbReference type="Proteomes" id="UP000054564"/>
    </source>
</evidence>
<accession>A0A0L0UNY5</accession>
<keyword evidence="2" id="KW-1185">Reference proteome</keyword>
<proteinExistence type="predicted"/>
<reference evidence="2" key="1">
    <citation type="submission" date="2014-03" db="EMBL/GenBank/DDBJ databases">
        <title>The Genome Sequence of Puccinia striiformis f. sp. tritici PST-78.</title>
        <authorList>
            <consortium name="The Broad Institute Genome Sequencing Platform"/>
            <person name="Cuomo C."/>
            <person name="Hulbert S."/>
            <person name="Chen X."/>
            <person name="Walker B."/>
            <person name="Young S.K."/>
            <person name="Zeng Q."/>
            <person name="Gargeya S."/>
            <person name="Fitzgerald M."/>
            <person name="Haas B."/>
            <person name="Abouelleil A."/>
            <person name="Alvarado L."/>
            <person name="Arachchi H.M."/>
            <person name="Berlin A.M."/>
            <person name="Chapman S.B."/>
            <person name="Goldberg J."/>
            <person name="Griggs A."/>
            <person name="Gujja S."/>
            <person name="Hansen M."/>
            <person name="Howarth C."/>
            <person name="Imamovic A."/>
            <person name="Larimer J."/>
            <person name="McCowan C."/>
            <person name="Montmayeur A."/>
            <person name="Murphy C."/>
            <person name="Neiman D."/>
            <person name="Pearson M."/>
            <person name="Priest M."/>
            <person name="Roberts A."/>
            <person name="Saif S."/>
            <person name="Shea T."/>
            <person name="Sisk P."/>
            <person name="Sykes S."/>
            <person name="Wortman J."/>
            <person name="Nusbaum C."/>
            <person name="Birren B."/>
        </authorList>
    </citation>
    <scope>NUCLEOTIDE SEQUENCE [LARGE SCALE GENOMIC DNA]</scope>
    <source>
        <strain evidence="2">race PST-78</strain>
    </source>
</reference>
<organism evidence="1 2">
    <name type="scientific">Puccinia striiformis f. sp. tritici PST-78</name>
    <dbReference type="NCBI Taxonomy" id="1165861"/>
    <lineage>
        <taxon>Eukaryota</taxon>
        <taxon>Fungi</taxon>
        <taxon>Dikarya</taxon>
        <taxon>Basidiomycota</taxon>
        <taxon>Pucciniomycotina</taxon>
        <taxon>Pucciniomycetes</taxon>
        <taxon>Pucciniales</taxon>
        <taxon>Pucciniaceae</taxon>
        <taxon>Puccinia</taxon>
    </lineage>
</organism>
<gene>
    <name evidence="1" type="ORF">PSTG_17903</name>
</gene>
<dbReference type="AlphaFoldDB" id="A0A0L0UNY5"/>
<comment type="caution">
    <text evidence="1">The sequence shown here is derived from an EMBL/GenBank/DDBJ whole genome shotgun (WGS) entry which is preliminary data.</text>
</comment>
<dbReference type="EMBL" id="AJIL01001172">
    <property type="protein sequence ID" value="KNE88680.1"/>
    <property type="molecule type" value="Genomic_DNA"/>
</dbReference>
<sequence length="117" mass="13728">MVFRAQFGTKSPSEDLSLPLWYEYKLPLFDFEEEQDHSLQDQGSLSYQLSLQDPSFQDQALFPLLRSQSPCSYQLKNQDISFQDSLRNEGKLFPSIIEESEDTWRLWGTKERKAPET</sequence>
<evidence type="ECO:0000313" key="1">
    <source>
        <dbReference type="EMBL" id="KNE88680.1"/>
    </source>
</evidence>
<dbReference type="Proteomes" id="UP000054564">
    <property type="component" value="Unassembled WGS sequence"/>
</dbReference>
<name>A0A0L0UNY5_9BASI</name>